<dbReference type="SMART" id="SM00320">
    <property type="entry name" value="WD40"/>
    <property type="match status" value="4"/>
</dbReference>
<proteinExistence type="inferred from homology"/>
<evidence type="ECO:0000256" key="3">
    <source>
        <dbReference type="ARBA" id="ARBA00022737"/>
    </source>
</evidence>
<gene>
    <name evidence="8" type="ORF">ROZALSC1DRAFT_31115</name>
</gene>
<evidence type="ECO:0000313" key="8">
    <source>
        <dbReference type="EMBL" id="RKP17038.1"/>
    </source>
</evidence>
<keyword evidence="2" id="KW-0853">WD repeat</keyword>
<protein>
    <recommendedName>
        <fullName evidence="6">methylated diphthine methylhydrolase</fullName>
        <ecNumber evidence="6">3.1.1.97</ecNumber>
    </recommendedName>
</protein>
<dbReference type="PANTHER" id="PTHR46042">
    <property type="entry name" value="DIPHTHINE METHYLTRANSFERASE"/>
    <property type="match status" value="1"/>
</dbReference>
<evidence type="ECO:0000256" key="1">
    <source>
        <dbReference type="ARBA" id="ARBA00005156"/>
    </source>
</evidence>
<dbReference type="Proteomes" id="UP000281549">
    <property type="component" value="Unassembled WGS sequence"/>
</dbReference>
<evidence type="ECO:0000313" key="9">
    <source>
        <dbReference type="Proteomes" id="UP000281549"/>
    </source>
</evidence>
<sequence>MEKESCKILFKDDTYFYADEVLCVDFHSFIYVVCATYQLDEISGKRNGSVLLYKKLHDEKSFVLLKRLKCDGIYNMKLFKHDGKVLLFSACAQAKINVYTLENDDLILTAKFEGNESDLFLSIDTMNSLNELFVVASNNIGMISVYKYYGELFECVIEWKAHHYETWAVCFEVGNNSEVFSGADDGTLVRWKLDYSTNNAYPLKRKQHQMGICSILNHPSDSNLLAYGSYDEHVRILNKDTSQIIYSVNTNGGVWRFNFSPNDENLIATASMHGGVCIINIKEQKILQNFRGHESIAYGVDWIDSTTLASCSFYDHTFLIWTYLDNRHFSSNDVLNLINIVL</sequence>
<comment type="catalytic activity">
    <reaction evidence="7">
        <text>diphthine methyl ester-[translation elongation factor 2] + H2O = diphthine-[translation elongation factor 2] + methanol + H(+)</text>
        <dbReference type="Rhea" id="RHEA:42656"/>
        <dbReference type="Rhea" id="RHEA-COMP:10172"/>
        <dbReference type="Rhea" id="RHEA-COMP:10173"/>
        <dbReference type="ChEBI" id="CHEBI:15377"/>
        <dbReference type="ChEBI" id="CHEBI:15378"/>
        <dbReference type="ChEBI" id="CHEBI:17790"/>
        <dbReference type="ChEBI" id="CHEBI:79005"/>
        <dbReference type="ChEBI" id="CHEBI:82696"/>
        <dbReference type="EC" id="3.1.1.97"/>
    </reaction>
</comment>
<dbReference type="Pfam" id="PF00400">
    <property type="entry name" value="WD40"/>
    <property type="match status" value="1"/>
</dbReference>
<accession>A0A4P9YCY1</accession>
<dbReference type="InterPro" id="IPR052415">
    <property type="entry name" value="Diphthine_MTase"/>
</dbReference>
<dbReference type="InterPro" id="IPR001680">
    <property type="entry name" value="WD40_rpt"/>
</dbReference>
<dbReference type="InterPro" id="IPR015943">
    <property type="entry name" value="WD40/YVTN_repeat-like_dom_sf"/>
</dbReference>
<evidence type="ECO:0000256" key="4">
    <source>
        <dbReference type="ARBA" id="ARBA00022801"/>
    </source>
</evidence>
<dbReference type="AlphaFoldDB" id="A0A4P9YCY1"/>
<dbReference type="GO" id="GO:0017183">
    <property type="term" value="P:protein histidyl modification to diphthamide"/>
    <property type="evidence" value="ECO:0007669"/>
    <property type="project" value="TreeGrafter"/>
</dbReference>
<comment type="similarity">
    <text evidence="5">Belongs to the DPH7 family.</text>
</comment>
<dbReference type="InterPro" id="IPR036322">
    <property type="entry name" value="WD40_repeat_dom_sf"/>
</dbReference>
<evidence type="ECO:0000256" key="5">
    <source>
        <dbReference type="ARBA" id="ARBA00038092"/>
    </source>
</evidence>
<keyword evidence="3" id="KW-0677">Repeat</keyword>
<evidence type="ECO:0000256" key="6">
    <source>
        <dbReference type="ARBA" id="ARBA00039131"/>
    </source>
</evidence>
<keyword evidence="4" id="KW-0378">Hydrolase</keyword>
<dbReference type="EC" id="3.1.1.97" evidence="6"/>
<evidence type="ECO:0000256" key="7">
    <source>
        <dbReference type="ARBA" id="ARBA00047551"/>
    </source>
</evidence>
<organism evidence="8 9">
    <name type="scientific">Rozella allomycis (strain CSF55)</name>
    <dbReference type="NCBI Taxonomy" id="988480"/>
    <lineage>
        <taxon>Eukaryota</taxon>
        <taxon>Fungi</taxon>
        <taxon>Fungi incertae sedis</taxon>
        <taxon>Cryptomycota</taxon>
        <taxon>Cryptomycota incertae sedis</taxon>
        <taxon>Rozella</taxon>
    </lineage>
</organism>
<dbReference type="Gene3D" id="2.130.10.10">
    <property type="entry name" value="YVTN repeat-like/Quinoprotein amine dehydrogenase"/>
    <property type="match status" value="1"/>
</dbReference>
<reference evidence="9" key="1">
    <citation type="journal article" date="2018" name="Nat. Microbiol.">
        <title>Leveraging single-cell genomics to expand the fungal tree of life.</title>
        <authorList>
            <person name="Ahrendt S.R."/>
            <person name="Quandt C.A."/>
            <person name="Ciobanu D."/>
            <person name="Clum A."/>
            <person name="Salamov A."/>
            <person name="Andreopoulos B."/>
            <person name="Cheng J.F."/>
            <person name="Woyke T."/>
            <person name="Pelin A."/>
            <person name="Henrissat B."/>
            <person name="Reynolds N.K."/>
            <person name="Benny G.L."/>
            <person name="Smith M.E."/>
            <person name="James T.Y."/>
            <person name="Grigoriev I.V."/>
        </authorList>
    </citation>
    <scope>NUCLEOTIDE SEQUENCE [LARGE SCALE GENOMIC DNA]</scope>
    <source>
        <strain evidence="9">CSF55</strain>
    </source>
</reference>
<dbReference type="GO" id="GO:0061685">
    <property type="term" value="F:diphthine methylesterase activity"/>
    <property type="evidence" value="ECO:0007669"/>
    <property type="project" value="UniProtKB-EC"/>
</dbReference>
<dbReference type="SUPFAM" id="SSF50978">
    <property type="entry name" value="WD40 repeat-like"/>
    <property type="match status" value="1"/>
</dbReference>
<name>A0A4P9YCY1_ROZAC</name>
<dbReference type="PANTHER" id="PTHR46042:SF1">
    <property type="entry name" value="DIPHTHINE METHYLTRANSFERASE"/>
    <property type="match status" value="1"/>
</dbReference>
<comment type="pathway">
    <text evidence="1">Protein modification; peptidyl-diphthamide biosynthesis.</text>
</comment>
<dbReference type="EMBL" id="ML006063">
    <property type="protein sequence ID" value="RKP17038.1"/>
    <property type="molecule type" value="Genomic_DNA"/>
</dbReference>
<dbReference type="GO" id="GO:0005737">
    <property type="term" value="C:cytoplasm"/>
    <property type="evidence" value="ECO:0007669"/>
    <property type="project" value="TreeGrafter"/>
</dbReference>
<evidence type="ECO:0000256" key="2">
    <source>
        <dbReference type="ARBA" id="ARBA00022574"/>
    </source>
</evidence>